<dbReference type="InterPro" id="IPR001623">
    <property type="entry name" value="DnaJ_domain"/>
</dbReference>
<dbReference type="SMART" id="SM00271">
    <property type="entry name" value="DnaJ"/>
    <property type="match status" value="1"/>
</dbReference>
<keyword evidence="3" id="KW-1185">Reference proteome</keyword>
<dbReference type="OrthoDB" id="9779889at2"/>
<evidence type="ECO:0000259" key="1">
    <source>
        <dbReference type="PROSITE" id="PS50076"/>
    </source>
</evidence>
<dbReference type="CDD" id="cd06257">
    <property type="entry name" value="DnaJ"/>
    <property type="match status" value="1"/>
</dbReference>
<name>A0A5A9X7D7_9BACT</name>
<dbReference type="EMBL" id="SRSD01000010">
    <property type="protein sequence ID" value="KAA0888704.1"/>
    <property type="molecule type" value="Genomic_DNA"/>
</dbReference>
<dbReference type="PROSITE" id="PS50076">
    <property type="entry name" value="DNAJ_2"/>
    <property type="match status" value="1"/>
</dbReference>
<dbReference type="AlphaFoldDB" id="A0A5A9X7D7"/>
<feature type="domain" description="J" evidence="1">
    <location>
        <begin position="7"/>
        <end position="60"/>
    </location>
</feature>
<gene>
    <name evidence="2" type="ORF">ET418_15095</name>
</gene>
<evidence type="ECO:0000313" key="2">
    <source>
        <dbReference type="EMBL" id="KAA0888704.1"/>
    </source>
</evidence>
<dbReference type="Gene3D" id="1.10.287.110">
    <property type="entry name" value="DnaJ domain"/>
    <property type="match status" value="1"/>
</dbReference>
<dbReference type="InterPro" id="IPR036869">
    <property type="entry name" value="J_dom_sf"/>
</dbReference>
<dbReference type="SUPFAM" id="SSF46565">
    <property type="entry name" value="Chaperone J-domain"/>
    <property type="match status" value="1"/>
</dbReference>
<dbReference type="RefSeq" id="WP_149308971.1">
    <property type="nucleotide sequence ID" value="NZ_SRSD01000010.1"/>
</dbReference>
<accession>A0A5A9X7D7</accession>
<sequence length="197" mass="22063">MAINKKKAEKILGVKEAEGRESIRKAYRCLAKKHHPDAGGKKEDFELLQIAMDTLLDEDKEPGQPVQDFMKAFQQAVTGCNPTRDDLIKRTRDVLCKKINGLQQQIEANRKAIANSELIISRLTCKRPNDPVKVMLENAAASSKQVIKQLEGMIESMQGALEIADAYEYRTDPPQDTTTLSIAAFMDQFDGYFNTTA</sequence>
<proteinExistence type="predicted"/>
<protein>
    <submittedName>
        <fullName evidence="2">J domain-containing protein</fullName>
    </submittedName>
</protein>
<evidence type="ECO:0000313" key="3">
    <source>
        <dbReference type="Proteomes" id="UP000324298"/>
    </source>
</evidence>
<comment type="caution">
    <text evidence="2">The sequence shown here is derived from an EMBL/GenBank/DDBJ whole genome shotgun (WGS) entry which is preliminary data.</text>
</comment>
<reference evidence="2 3" key="1">
    <citation type="submission" date="2019-04" db="EMBL/GenBank/DDBJ databases">
        <title>Geobacter ruber sp. nov., ferric-reducing bacteria isolated from paddy soil.</title>
        <authorList>
            <person name="Xu Z."/>
            <person name="Masuda Y."/>
            <person name="Itoh H."/>
            <person name="Senoo K."/>
        </authorList>
    </citation>
    <scope>NUCLEOTIDE SEQUENCE [LARGE SCALE GENOMIC DNA]</scope>
    <source>
        <strain evidence="2 3">Red88</strain>
    </source>
</reference>
<dbReference type="Pfam" id="PF00226">
    <property type="entry name" value="DnaJ"/>
    <property type="match status" value="1"/>
</dbReference>
<dbReference type="Proteomes" id="UP000324298">
    <property type="component" value="Unassembled WGS sequence"/>
</dbReference>
<organism evidence="2 3">
    <name type="scientific">Oryzomonas rubra</name>
    <dbReference type="NCBI Taxonomy" id="2509454"/>
    <lineage>
        <taxon>Bacteria</taxon>
        <taxon>Pseudomonadati</taxon>
        <taxon>Thermodesulfobacteriota</taxon>
        <taxon>Desulfuromonadia</taxon>
        <taxon>Geobacterales</taxon>
        <taxon>Geobacteraceae</taxon>
        <taxon>Oryzomonas</taxon>
    </lineage>
</organism>